<accession>A0A834XHS8</accession>
<evidence type="ECO:0000313" key="3">
    <source>
        <dbReference type="Proteomes" id="UP000634136"/>
    </source>
</evidence>
<dbReference type="Proteomes" id="UP000634136">
    <property type="component" value="Unassembled WGS sequence"/>
</dbReference>
<protein>
    <submittedName>
        <fullName evidence="2">Uncharacterized protein</fullName>
    </submittedName>
</protein>
<feature type="compositionally biased region" description="Acidic residues" evidence="1">
    <location>
        <begin position="13"/>
        <end position="22"/>
    </location>
</feature>
<dbReference type="AlphaFoldDB" id="A0A834XHS8"/>
<reference evidence="2" key="1">
    <citation type="submission" date="2020-09" db="EMBL/GenBank/DDBJ databases">
        <title>Genome-Enabled Discovery of Anthraquinone Biosynthesis in Senna tora.</title>
        <authorList>
            <person name="Kang S.-H."/>
            <person name="Pandey R.P."/>
            <person name="Lee C.-M."/>
            <person name="Sim J.-S."/>
            <person name="Jeong J.-T."/>
            <person name="Choi B.-S."/>
            <person name="Jung M."/>
            <person name="Ginzburg D."/>
            <person name="Zhao K."/>
            <person name="Won S.Y."/>
            <person name="Oh T.-J."/>
            <person name="Yu Y."/>
            <person name="Kim N.-H."/>
            <person name="Lee O.R."/>
            <person name="Lee T.-H."/>
            <person name="Bashyal P."/>
            <person name="Kim T.-S."/>
            <person name="Lee W.-H."/>
            <person name="Kawkins C."/>
            <person name="Kim C.-K."/>
            <person name="Kim J.S."/>
            <person name="Ahn B.O."/>
            <person name="Rhee S.Y."/>
            <person name="Sohng J.K."/>
        </authorList>
    </citation>
    <scope>NUCLEOTIDE SEQUENCE</scope>
    <source>
        <tissue evidence="2">Leaf</tissue>
    </source>
</reference>
<comment type="caution">
    <text evidence="2">The sequence shown here is derived from an EMBL/GenBank/DDBJ whole genome shotgun (WGS) entry which is preliminary data.</text>
</comment>
<gene>
    <name evidence="2" type="ORF">G2W53_002257</name>
</gene>
<keyword evidence="3" id="KW-1185">Reference proteome</keyword>
<sequence>MEKQERSTNNIMSEEEDNGRSS</sequence>
<proteinExistence type="predicted"/>
<evidence type="ECO:0000256" key="1">
    <source>
        <dbReference type="SAM" id="MobiDB-lite"/>
    </source>
</evidence>
<feature type="region of interest" description="Disordered" evidence="1">
    <location>
        <begin position="1"/>
        <end position="22"/>
    </location>
</feature>
<organism evidence="2 3">
    <name type="scientific">Senna tora</name>
    <dbReference type="NCBI Taxonomy" id="362788"/>
    <lineage>
        <taxon>Eukaryota</taxon>
        <taxon>Viridiplantae</taxon>
        <taxon>Streptophyta</taxon>
        <taxon>Embryophyta</taxon>
        <taxon>Tracheophyta</taxon>
        <taxon>Spermatophyta</taxon>
        <taxon>Magnoliopsida</taxon>
        <taxon>eudicotyledons</taxon>
        <taxon>Gunneridae</taxon>
        <taxon>Pentapetalae</taxon>
        <taxon>rosids</taxon>
        <taxon>fabids</taxon>
        <taxon>Fabales</taxon>
        <taxon>Fabaceae</taxon>
        <taxon>Caesalpinioideae</taxon>
        <taxon>Cassia clade</taxon>
        <taxon>Senna</taxon>
    </lineage>
</organism>
<evidence type="ECO:0000313" key="2">
    <source>
        <dbReference type="EMBL" id="KAF7845352.1"/>
    </source>
</evidence>
<name>A0A834XHS8_9FABA</name>
<dbReference type="EMBL" id="JAAIUW010000001">
    <property type="protein sequence ID" value="KAF7845352.1"/>
    <property type="molecule type" value="Genomic_DNA"/>
</dbReference>